<proteinExistence type="predicted"/>
<dbReference type="Proteomes" id="UP001493487">
    <property type="component" value="Unassembled WGS sequence"/>
</dbReference>
<reference evidence="1 2" key="1">
    <citation type="journal article" date="2023" name="Genome Announc.">
        <title>Pan-Genome Analyses of the Genus Cohnella and Proposal of the Novel Species Cohnella silvisoli sp. nov., Isolated from Forest Soil.</title>
        <authorList>
            <person name="Wang C."/>
            <person name="Mao L."/>
            <person name="Bao G."/>
            <person name="Zhu H."/>
        </authorList>
    </citation>
    <scope>NUCLEOTIDE SEQUENCE [LARGE SCALE GENOMIC DNA]</scope>
    <source>
        <strain evidence="1 2">NL03-T5-1</strain>
    </source>
</reference>
<dbReference type="EMBL" id="JASKHM010000023">
    <property type="protein sequence ID" value="MEQ4486630.1"/>
    <property type="molecule type" value="Genomic_DNA"/>
</dbReference>
<evidence type="ECO:0008006" key="3">
    <source>
        <dbReference type="Google" id="ProtNLM"/>
    </source>
</evidence>
<organism evidence="1 2">
    <name type="scientific">Cohnella silvisoli</name>
    <dbReference type="NCBI Taxonomy" id="2873699"/>
    <lineage>
        <taxon>Bacteria</taxon>
        <taxon>Bacillati</taxon>
        <taxon>Bacillota</taxon>
        <taxon>Bacilli</taxon>
        <taxon>Bacillales</taxon>
        <taxon>Paenibacillaceae</taxon>
        <taxon>Cohnella</taxon>
    </lineage>
</organism>
<keyword evidence="2" id="KW-1185">Reference proteome</keyword>
<comment type="caution">
    <text evidence="1">The sequence shown here is derived from an EMBL/GenBank/DDBJ whole genome shotgun (WGS) entry which is preliminary data.</text>
</comment>
<evidence type="ECO:0000313" key="1">
    <source>
        <dbReference type="EMBL" id="MEQ4486630.1"/>
    </source>
</evidence>
<evidence type="ECO:0000313" key="2">
    <source>
        <dbReference type="Proteomes" id="UP001493487"/>
    </source>
</evidence>
<gene>
    <name evidence="1" type="ORF">QJS35_30070</name>
</gene>
<accession>A0ABV1L2P8</accession>
<name>A0ABV1L2P8_9BACL</name>
<dbReference type="RefSeq" id="WP_232189575.1">
    <property type="nucleotide sequence ID" value="NZ_JAIOAP010000021.1"/>
</dbReference>
<protein>
    <recommendedName>
        <fullName evidence="3">DUF4179 domain-containing protein</fullName>
    </recommendedName>
</protein>
<sequence length="552" mass="61622">MKKARMFPFERNRYFYGKLLTVRDFESEQKYFNDKRRLLNRLLFGSGVVAGMQVVAVDDKTITVEMGVAIDYLGREIVISSPVTLKLSMIDGFTNNEYKKNVYLYAAYDEKGREPVHSVGNSSVRGEEMSEYNRFLESYRLYVKEEAPSPLSFEHAGLLEDVITIYQDSDVRVTQRMPKYANPGDVIDATLVVEKTLQTPRVSLSFAYAADGFDSLDKEGNNVRFLEPGDKQETEYRLSYSVKVQDRPGTIGKLTLNAGAVELFIGDNRIPLDHSVSHSVEIIAQPVADRILKDWYERSLDQAAEGFADQNVCLAKIGLLQLGPTYMIEQVERVPFGEYIPNASLMHRISQSGRSSSLNRFYAESQAYDLEYGSKPELDVVYHPERNAFDFKLGIPKPQTINDEMATGTVDVPLDTQEKSGMRFFSRGKRNFVTDEITHGLGNGQITVVVGLEEIPDPNAPVGSGGSKVYYGASDVFKDTEYEAELPNITFGTLIYPDKGSFRIGMKLGGATEATSLRVRWWAFKKLPDGANVQISGAQTAIAEAAAGSEKN</sequence>